<comment type="similarity">
    <text evidence="2">Belongs to the DsbD family.</text>
</comment>
<comment type="subcellular location">
    <subcellularLocation>
        <location evidence="1">Membrane</location>
        <topology evidence="1">Multi-pass membrane protein</topology>
    </subcellularLocation>
</comment>
<feature type="transmembrane region" description="Helical" evidence="7">
    <location>
        <begin position="90"/>
        <end position="115"/>
    </location>
</feature>
<keyword evidence="5 7" id="KW-1133">Transmembrane helix</keyword>
<sequence>MDEFGFSLGAAFLGGLLSFLSPCVLPLVPGYLCFAAGIGFEELSDADENVIWGRILPGALAFVAGFSVVFISLGAGAAAINPFILGHKDLLAKIAGVFIVILGLHMAGIFRISFLQRELRVTKPVNNDESKGEKQLLTAFGLGLAFAFGWTPCIGPILATILTLAASSDSLQQGVGLLATYAAGLGVPFVLSAIGVGYFLKSSSKIKQRLGLLEKITGGLLITTGVLIFSGSLQNLATYLLDWFPALSTLG</sequence>
<comment type="caution">
    <text evidence="9">The sequence shown here is derived from an EMBL/GenBank/DDBJ whole genome shotgun (WGS) entry which is preliminary data.</text>
</comment>
<dbReference type="PANTHER" id="PTHR31272:SF4">
    <property type="entry name" value="CYTOCHROME C-TYPE BIOGENESIS PROTEIN HI_1454-RELATED"/>
    <property type="match status" value="1"/>
</dbReference>
<feature type="transmembrane region" description="Helical" evidence="7">
    <location>
        <begin position="178"/>
        <end position="200"/>
    </location>
</feature>
<evidence type="ECO:0000256" key="1">
    <source>
        <dbReference type="ARBA" id="ARBA00004141"/>
    </source>
</evidence>
<feature type="domain" description="Cytochrome C biogenesis protein transmembrane" evidence="8">
    <location>
        <begin position="10"/>
        <end position="205"/>
    </location>
</feature>
<proteinExistence type="inferred from homology"/>
<keyword evidence="6 7" id="KW-0472">Membrane</keyword>
<keyword evidence="4" id="KW-0201">Cytochrome c-type biogenesis</keyword>
<name>A0A368DYN4_9PROT</name>
<dbReference type="EMBL" id="QOQF01000014">
    <property type="protein sequence ID" value="RCL76978.1"/>
    <property type="molecule type" value="Genomic_DNA"/>
</dbReference>
<reference evidence="9 10" key="1">
    <citation type="journal article" date="2018" name="Microbiome">
        <title>Fine metagenomic profile of the Mediterranean stratified and mixed water columns revealed by assembly and recruitment.</title>
        <authorList>
            <person name="Haro-Moreno J.M."/>
            <person name="Lopez-Perez M."/>
            <person name="De La Torre J.R."/>
            <person name="Picazo A."/>
            <person name="Camacho A."/>
            <person name="Rodriguez-Valera F."/>
        </authorList>
    </citation>
    <scope>NUCLEOTIDE SEQUENCE [LARGE SCALE GENOMIC DNA]</scope>
    <source>
        <strain evidence="9">MED-G55</strain>
    </source>
</reference>
<dbReference type="InterPro" id="IPR003834">
    <property type="entry name" value="Cyt_c_assmbl_TM_dom"/>
</dbReference>
<feature type="transmembrane region" description="Helical" evidence="7">
    <location>
        <begin position="136"/>
        <end position="166"/>
    </location>
</feature>
<feature type="transmembrane region" description="Helical" evidence="7">
    <location>
        <begin position="220"/>
        <end position="241"/>
    </location>
</feature>
<dbReference type="AlphaFoldDB" id="A0A368DYN4"/>
<evidence type="ECO:0000256" key="5">
    <source>
        <dbReference type="ARBA" id="ARBA00022989"/>
    </source>
</evidence>
<organism evidence="9 10">
    <name type="scientific">PS1 clade bacterium</name>
    <dbReference type="NCBI Taxonomy" id="2175152"/>
    <lineage>
        <taxon>Bacteria</taxon>
        <taxon>Pseudomonadati</taxon>
        <taxon>Pseudomonadota</taxon>
        <taxon>Alphaproteobacteria</taxon>
        <taxon>PS1 clade</taxon>
    </lineage>
</organism>
<evidence type="ECO:0000256" key="3">
    <source>
        <dbReference type="ARBA" id="ARBA00022692"/>
    </source>
</evidence>
<dbReference type="GO" id="GO:0016020">
    <property type="term" value="C:membrane"/>
    <property type="evidence" value="ECO:0007669"/>
    <property type="project" value="UniProtKB-SubCell"/>
</dbReference>
<evidence type="ECO:0000256" key="4">
    <source>
        <dbReference type="ARBA" id="ARBA00022748"/>
    </source>
</evidence>
<accession>A0A368DYN4</accession>
<keyword evidence="3 7" id="KW-0812">Transmembrane</keyword>
<feature type="transmembrane region" description="Helical" evidence="7">
    <location>
        <begin position="12"/>
        <end position="38"/>
    </location>
</feature>
<evidence type="ECO:0000259" key="8">
    <source>
        <dbReference type="Pfam" id="PF02683"/>
    </source>
</evidence>
<dbReference type="Pfam" id="PF02683">
    <property type="entry name" value="DsbD_TM"/>
    <property type="match status" value="1"/>
</dbReference>
<evidence type="ECO:0000256" key="6">
    <source>
        <dbReference type="ARBA" id="ARBA00023136"/>
    </source>
</evidence>
<evidence type="ECO:0000313" key="10">
    <source>
        <dbReference type="Proteomes" id="UP000252132"/>
    </source>
</evidence>
<dbReference type="PANTHER" id="PTHR31272">
    <property type="entry name" value="CYTOCHROME C-TYPE BIOGENESIS PROTEIN HI_1454-RELATED"/>
    <property type="match status" value="1"/>
</dbReference>
<dbReference type="Proteomes" id="UP000252132">
    <property type="component" value="Unassembled WGS sequence"/>
</dbReference>
<dbReference type="InterPro" id="IPR051790">
    <property type="entry name" value="Cytochrome_c-biogenesis_DsbD"/>
</dbReference>
<feature type="transmembrane region" description="Helical" evidence="7">
    <location>
        <begin position="59"/>
        <end position="84"/>
    </location>
</feature>
<dbReference type="GO" id="GO:0017004">
    <property type="term" value="P:cytochrome complex assembly"/>
    <property type="evidence" value="ECO:0007669"/>
    <property type="project" value="UniProtKB-KW"/>
</dbReference>
<protein>
    <submittedName>
        <fullName evidence="9">Cytochrome c biogenesis protein CcdA</fullName>
    </submittedName>
</protein>
<gene>
    <name evidence="9" type="ORF">DBW69_04505</name>
</gene>
<evidence type="ECO:0000256" key="7">
    <source>
        <dbReference type="SAM" id="Phobius"/>
    </source>
</evidence>
<evidence type="ECO:0000313" key="9">
    <source>
        <dbReference type="EMBL" id="RCL76978.1"/>
    </source>
</evidence>
<evidence type="ECO:0000256" key="2">
    <source>
        <dbReference type="ARBA" id="ARBA00006143"/>
    </source>
</evidence>